<reference evidence="2 3" key="1">
    <citation type="submission" date="2018-04" db="EMBL/GenBank/DDBJ databases">
        <title>The genome of golden apple snail Pomacea canaliculata provides insight into stress tolerance and invasive adaptation.</title>
        <authorList>
            <person name="Liu C."/>
            <person name="Liu B."/>
            <person name="Ren Y."/>
            <person name="Zhang Y."/>
            <person name="Wang H."/>
            <person name="Li S."/>
            <person name="Jiang F."/>
            <person name="Yin L."/>
            <person name="Zhang G."/>
            <person name="Qian W."/>
            <person name="Fan W."/>
        </authorList>
    </citation>
    <scope>NUCLEOTIDE SEQUENCE [LARGE SCALE GENOMIC DNA]</scope>
    <source>
        <strain evidence="2">SZHN2017</strain>
        <tissue evidence="2">Muscle</tissue>
    </source>
</reference>
<gene>
    <name evidence="2" type="ORF">C0Q70_09888</name>
</gene>
<feature type="compositionally biased region" description="Basic and acidic residues" evidence="1">
    <location>
        <begin position="77"/>
        <end position="89"/>
    </location>
</feature>
<evidence type="ECO:0000313" key="3">
    <source>
        <dbReference type="Proteomes" id="UP000245119"/>
    </source>
</evidence>
<dbReference type="EMBL" id="PZQS01000005">
    <property type="protein sequence ID" value="PVD30615.1"/>
    <property type="molecule type" value="Genomic_DNA"/>
</dbReference>
<dbReference type="AlphaFoldDB" id="A0A2T7PB13"/>
<protein>
    <submittedName>
        <fullName evidence="2">Uncharacterized protein</fullName>
    </submittedName>
</protein>
<dbReference type="Proteomes" id="UP000245119">
    <property type="component" value="Linkage Group LG5"/>
</dbReference>
<sequence length="89" mass="10024">MFRRGLNGKAALQEFSLRVGTLAPLGSHAARTWREFNKLGKVVAKITRFLRVRARDFRAPCFDKRTRVNLPPTPCEGSKDGDDPPGKDR</sequence>
<evidence type="ECO:0000313" key="2">
    <source>
        <dbReference type="EMBL" id="PVD30615.1"/>
    </source>
</evidence>
<name>A0A2T7PB13_POMCA</name>
<organism evidence="2 3">
    <name type="scientific">Pomacea canaliculata</name>
    <name type="common">Golden apple snail</name>
    <dbReference type="NCBI Taxonomy" id="400727"/>
    <lineage>
        <taxon>Eukaryota</taxon>
        <taxon>Metazoa</taxon>
        <taxon>Spiralia</taxon>
        <taxon>Lophotrochozoa</taxon>
        <taxon>Mollusca</taxon>
        <taxon>Gastropoda</taxon>
        <taxon>Caenogastropoda</taxon>
        <taxon>Architaenioglossa</taxon>
        <taxon>Ampullarioidea</taxon>
        <taxon>Ampullariidae</taxon>
        <taxon>Pomacea</taxon>
    </lineage>
</organism>
<evidence type="ECO:0000256" key="1">
    <source>
        <dbReference type="SAM" id="MobiDB-lite"/>
    </source>
</evidence>
<comment type="caution">
    <text evidence="2">The sequence shown here is derived from an EMBL/GenBank/DDBJ whole genome shotgun (WGS) entry which is preliminary data.</text>
</comment>
<accession>A0A2T7PB13</accession>
<feature type="region of interest" description="Disordered" evidence="1">
    <location>
        <begin position="68"/>
        <end position="89"/>
    </location>
</feature>
<keyword evidence="3" id="KW-1185">Reference proteome</keyword>
<proteinExistence type="predicted"/>